<reference evidence="4" key="1">
    <citation type="submission" date="2020-05" db="EMBL/GenBank/DDBJ databases">
        <authorList>
            <person name="Chiriac C."/>
            <person name="Salcher M."/>
            <person name="Ghai R."/>
            <person name="Kavagutti S V."/>
        </authorList>
    </citation>
    <scope>NUCLEOTIDE SEQUENCE</scope>
</reference>
<evidence type="ECO:0000259" key="3">
    <source>
        <dbReference type="Pfam" id="PF13828"/>
    </source>
</evidence>
<feature type="domain" description="DUF4190" evidence="3">
    <location>
        <begin position="94"/>
        <end position="160"/>
    </location>
</feature>
<keyword evidence="2" id="KW-0472">Membrane</keyword>
<feature type="compositionally biased region" description="Pro residues" evidence="1">
    <location>
        <begin position="39"/>
        <end position="52"/>
    </location>
</feature>
<feature type="transmembrane region" description="Helical" evidence="2">
    <location>
        <begin position="94"/>
        <end position="123"/>
    </location>
</feature>
<evidence type="ECO:0000256" key="1">
    <source>
        <dbReference type="SAM" id="MobiDB-lite"/>
    </source>
</evidence>
<feature type="transmembrane region" description="Helical" evidence="2">
    <location>
        <begin position="143"/>
        <end position="164"/>
    </location>
</feature>
<keyword evidence="2" id="KW-0812">Transmembrane</keyword>
<gene>
    <name evidence="4" type="ORF">UFOPK1835_00896</name>
</gene>
<keyword evidence="2" id="KW-1133">Transmembrane helix</keyword>
<organism evidence="4">
    <name type="scientific">freshwater metagenome</name>
    <dbReference type="NCBI Taxonomy" id="449393"/>
    <lineage>
        <taxon>unclassified sequences</taxon>
        <taxon>metagenomes</taxon>
        <taxon>ecological metagenomes</taxon>
    </lineage>
</organism>
<feature type="compositionally biased region" description="Pro residues" evidence="1">
    <location>
        <begin position="22"/>
        <end position="31"/>
    </location>
</feature>
<dbReference type="Pfam" id="PF13828">
    <property type="entry name" value="DUF4190"/>
    <property type="match status" value="1"/>
</dbReference>
<feature type="compositionally biased region" description="Low complexity" evidence="1">
    <location>
        <begin position="53"/>
        <end position="62"/>
    </location>
</feature>
<feature type="region of interest" description="Disordered" evidence="1">
    <location>
        <begin position="1"/>
        <end position="87"/>
    </location>
</feature>
<evidence type="ECO:0000256" key="2">
    <source>
        <dbReference type="SAM" id="Phobius"/>
    </source>
</evidence>
<accession>A0A6J6H895</accession>
<dbReference type="EMBL" id="CAEZUP010000031">
    <property type="protein sequence ID" value="CAB4608029.1"/>
    <property type="molecule type" value="Genomic_DNA"/>
</dbReference>
<proteinExistence type="predicted"/>
<feature type="compositionally biased region" description="Pro residues" evidence="1">
    <location>
        <begin position="63"/>
        <end position="76"/>
    </location>
</feature>
<evidence type="ECO:0000313" key="4">
    <source>
        <dbReference type="EMBL" id="CAB4608029.1"/>
    </source>
</evidence>
<dbReference type="InterPro" id="IPR025241">
    <property type="entry name" value="DUF4190"/>
</dbReference>
<name>A0A6J6H895_9ZZZZ</name>
<dbReference type="AlphaFoldDB" id="A0A6J6H895"/>
<protein>
    <submittedName>
        <fullName evidence="4">Unannotated protein</fullName>
    </submittedName>
</protein>
<sequence>MSDSGDNNVPLDPWGNPIRPGVRPPTPPTPTTPAASPWAPAPAAPPAAPPATAPTNPAWPGSAPTPPPFVPPPPVSPQGHPVAPQWSGPKTDGLAIASLVVGIISLTCAGYLGIVLGPMALIFATKARTRIERSGGWTKGAGLATAGIVLGVIGTIVSIAYLIFVLQNPDFLQDLIDRLSTTTTTPSSGSGSLNNT</sequence>